<dbReference type="GO" id="GO:0003714">
    <property type="term" value="F:transcription corepressor activity"/>
    <property type="evidence" value="ECO:0007669"/>
    <property type="project" value="InterPro"/>
</dbReference>
<organism evidence="3 4">
    <name type="scientific">Bursaphelenchus xylophilus</name>
    <name type="common">Pinewood nematode worm</name>
    <name type="synonym">Aphelenchoides xylophilus</name>
    <dbReference type="NCBI Taxonomy" id="6326"/>
    <lineage>
        <taxon>Eukaryota</taxon>
        <taxon>Metazoa</taxon>
        <taxon>Ecdysozoa</taxon>
        <taxon>Nematoda</taxon>
        <taxon>Chromadorea</taxon>
        <taxon>Rhabditida</taxon>
        <taxon>Tylenchina</taxon>
        <taxon>Tylenchomorpha</taxon>
        <taxon>Aphelenchoidea</taxon>
        <taxon>Aphelenchoididae</taxon>
        <taxon>Bursaphelenchus</taxon>
    </lineage>
</organism>
<name>A0A7I8XBE4_BURXY</name>
<dbReference type="GO" id="GO:0070370">
    <property type="term" value="P:cellular heat acclimation"/>
    <property type="evidence" value="ECO:0007669"/>
    <property type="project" value="TreeGrafter"/>
</dbReference>
<dbReference type="Gene3D" id="1.20.5.430">
    <property type="match status" value="1"/>
</dbReference>
<dbReference type="Pfam" id="PF06825">
    <property type="entry name" value="HSBP1"/>
    <property type="match status" value="1"/>
</dbReference>
<accession>A0A7I8XBE4</accession>
<dbReference type="Proteomes" id="UP000659654">
    <property type="component" value="Unassembled WGS sequence"/>
</dbReference>
<dbReference type="OrthoDB" id="4159489at2759"/>
<dbReference type="GO" id="GO:0005634">
    <property type="term" value="C:nucleus"/>
    <property type="evidence" value="ECO:0007669"/>
    <property type="project" value="TreeGrafter"/>
</dbReference>
<reference evidence="3" key="1">
    <citation type="submission" date="2020-09" db="EMBL/GenBank/DDBJ databases">
        <authorList>
            <person name="Kikuchi T."/>
        </authorList>
    </citation>
    <scope>NUCLEOTIDE SEQUENCE</scope>
    <source>
        <strain evidence="3">Ka4C1</strain>
    </source>
</reference>
<evidence type="ECO:0000256" key="2">
    <source>
        <dbReference type="SAM" id="MobiDB-lite"/>
    </source>
</evidence>
<comment type="caution">
    <text evidence="3">The sequence shown here is derived from an EMBL/GenBank/DDBJ whole genome shotgun (WGS) entry which is preliminary data.</text>
</comment>
<dbReference type="EMBL" id="CAJFCV020000001">
    <property type="protein sequence ID" value="CAG9083839.1"/>
    <property type="molecule type" value="Genomic_DNA"/>
</dbReference>
<protein>
    <submittedName>
        <fullName evidence="3">(pine wood nematode) hypothetical protein</fullName>
    </submittedName>
</protein>
<dbReference type="FunFam" id="1.20.5.430:FF:000003">
    <property type="entry name" value="Heat shock factor binding protein"/>
    <property type="match status" value="1"/>
</dbReference>
<comment type="similarity">
    <text evidence="1">Belongs to the HSBP1 family.</text>
</comment>
<dbReference type="SMR" id="A0A7I8XBE4"/>
<dbReference type="Proteomes" id="UP000582659">
    <property type="component" value="Unassembled WGS sequence"/>
</dbReference>
<feature type="region of interest" description="Disordered" evidence="2">
    <location>
        <begin position="1"/>
        <end position="21"/>
    </location>
</feature>
<dbReference type="AlphaFoldDB" id="A0A7I8XBE4"/>
<dbReference type="GO" id="GO:0005829">
    <property type="term" value="C:cytosol"/>
    <property type="evidence" value="ECO:0007669"/>
    <property type="project" value="TreeGrafter"/>
</dbReference>
<dbReference type="EMBL" id="CAJFDI010000001">
    <property type="protein sequence ID" value="CAD5209091.1"/>
    <property type="molecule type" value="Genomic_DNA"/>
</dbReference>
<sequence length="81" mass="9125">MAEKGDDITLTEGVKKTPISGNEDLGEFVHNILKTTQNQFETMSNKIISRIDDVSRRVDDLEKSITELMNQAGVPPDEKYE</sequence>
<dbReference type="InterPro" id="IPR009643">
    <property type="entry name" value="HS1-bd"/>
</dbReference>
<dbReference type="PANTHER" id="PTHR19424:SF0">
    <property type="entry name" value="HEAT SHOCK FACTOR BINDING PROTEIN 1"/>
    <property type="match status" value="1"/>
</dbReference>
<dbReference type="PANTHER" id="PTHR19424">
    <property type="entry name" value="HEAT SHOCK FACTOR BINDING PROTEIN 1"/>
    <property type="match status" value="1"/>
</dbReference>
<proteinExistence type="inferred from homology"/>
<evidence type="ECO:0000313" key="3">
    <source>
        <dbReference type="EMBL" id="CAD5209091.1"/>
    </source>
</evidence>
<evidence type="ECO:0000313" key="4">
    <source>
        <dbReference type="Proteomes" id="UP000659654"/>
    </source>
</evidence>
<evidence type="ECO:0000256" key="1">
    <source>
        <dbReference type="ARBA" id="ARBA00006349"/>
    </source>
</evidence>
<keyword evidence="4" id="KW-1185">Reference proteome</keyword>
<gene>
    <name evidence="3" type="ORF">BXYJ_LOCUS1269</name>
</gene>